<dbReference type="InterPro" id="IPR006558">
    <property type="entry name" value="LamG-like"/>
</dbReference>
<dbReference type="OrthoDB" id="463714at2"/>
<evidence type="ECO:0000313" key="4">
    <source>
        <dbReference type="EMBL" id="SDP19140.1"/>
    </source>
</evidence>
<accession>A0A1H0QPN0</accession>
<proteinExistence type="predicted"/>
<reference evidence="4 5" key="1">
    <citation type="submission" date="2016-10" db="EMBL/GenBank/DDBJ databases">
        <authorList>
            <person name="de Groot N.N."/>
        </authorList>
    </citation>
    <scope>NUCLEOTIDE SEQUENCE [LARGE SCALE GENOMIC DNA]</scope>
    <source>
        <strain evidence="5">P4-7,KCTC 19426,CECT 7604</strain>
    </source>
</reference>
<dbReference type="Pfam" id="PF13385">
    <property type="entry name" value="Laminin_G_3"/>
    <property type="match status" value="5"/>
</dbReference>
<evidence type="ECO:0000259" key="3">
    <source>
        <dbReference type="SMART" id="SM00560"/>
    </source>
</evidence>
<feature type="domain" description="LamG-like jellyroll fold" evidence="3">
    <location>
        <begin position="1757"/>
        <end position="1892"/>
    </location>
</feature>
<dbReference type="STRING" id="1090615.SAMN04515671_3191"/>
<evidence type="ECO:0000313" key="5">
    <source>
        <dbReference type="Proteomes" id="UP000198741"/>
    </source>
</evidence>
<feature type="domain" description="LamG-like jellyroll fold" evidence="3">
    <location>
        <begin position="1117"/>
        <end position="1251"/>
    </location>
</feature>
<dbReference type="SUPFAM" id="SSF49899">
    <property type="entry name" value="Concanavalin A-like lectins/glucanases"/>
    <property type="match status" value="5"/>
</dbReference>
<keyword evidence="1" id="KW-0732">Signal</keyword>
<dbReference type="Proteomes" id="UP000198741">
    <property type="component" value="Chromosome I"/>
</dbReference>
<dbReference type="PANTHER" id="PTHR42535:SF2">
    <property type="entry name" value="CHROMOSOME UNDETERMINED SCAFFOLD_146, WHOLE GENOME SHOTGUN SEQUENCE"/>
    <property type="match status" value="1"/>
</dbReference>
<evidence type="ECO:0000256" key="1">
    <source>
        <dbReference type="ARBA" id="ARBA00022729"/>
    </source>
</evidence>
<dbReference type="RefSeq" id="WP_090477432.1">
    <property type="nucleotide sequence ID" value="NZ_LT629710.1"/>
</dbReference>
<dbReference type="InterPro" id="IPR013320">
    <property type="entry name" value="ConA-like_dom_sf"/>
</dbReference>
<dbReference type="PANTHER" id="PTHR42535">
    <property type="entry name" value="OOKINETE PROTEIN, PUTATIVE-RELATED"/>
    <property type="match status" value="1"/>
</dbReference>
<dbReference type="EMBL" id="LT629710">
    <property type="protein sequence ID" value="SDP19140.1"/>
    <property type="molecule type" value="Genomic_DNA"/>
</dbReference>
<dbReference type="Gene3D" id="2.60.120.200">
    <property type="match status" value="5"/>
</dbReference>
<keyword evidence="4" id="KW-0430">Lectin</keyword>
<gene>
    <name evidence="4" type="ORF">SAMN04515671_3191</name>
</gene>
<dbReference type="SMART" id="SM00560">
    <property type="entry name" value="LamGL"/>
    <property type="match status" value="4"/>
</dbReference>
<organism evidence="4 5">
    <name type="scientific">Nakamurella panacisegetis</name>
    <dbReference type="NCBI Taxonomy" id="1090615"/>
    <lineage>
        <taxon>Bacteria</taxon>
        <taxon>Bacillati</taxon>
        <taxon>Actinomycetota</taxon>
        <taxon>Actinomycetes</taxon>
        <taxon>Nakamurellales</taxon>
        <taxon>Nakamurellaceae</taxon>
        <taxon>Nakamurella</taxon>
    </lineage>
</organism>
<dbReference type="GO" id="GO:0030246">
    <property type="term" value="F:carbohydrate binding"/>
    <property type="evidence" value="ECO:0007669"/>
    <property type="project" value="UniProtKB-KW"/>
</dbReference>
<protein>
    <submittedName>
        <fullName evidence="4">Concanavalin A-like lectin/glucanases superfamily protein</fullName>
    </submittedName>
</protein>
<keyword evidence="5" id="KW-1185">Reference proteome</keyword>
<name>A0A1H0QPN0_9ACTN</name>
<feature type="domain" description="LamG-like jellyroll fold" evidence="3">
    <location>
        <begin position="1375"/>
        <end position="1508"/>
    </location>
</feature>
<feature type="domain" description="LamG-like jellyroll fold" evidence="3">
    <location>
        <begin position="384"/>
        <end position="514"/>
    </location>
</feature>
<evidence type="ECO:0000256" key="2">
    <source>
        <dbReference type="ARBA" id="ARBA00023157"/>
    </source>
</evidence>
<keyword evidence="2" id="KW-1015">Disulfide bond</keyword>
<sequence length="2567" mass="268266">MSATTSDLIVKTYADRQYRYPTMVRHNGVVLAFAMDASRQIHYSVLDFSPAGSMSMVDADHWSPNPQPLAFANEIASVGIGVADQYRLPAVRKGSTTAVPAGQSVRADELDPYLSTTARFSAAAPFQVVSDGRYVYVFRQAITDPTPDGLNAAQLTLLDPKAGPAAIAQAKDVVADHQAMVYVTDAAGAAVLDANARRVPVVAGTLLVDRFVLVGTVLEPKLEVRYQRSRSRTRPAGSTDSLGAADLNKVPFVEPTQNLRFVPAVGRGSFSAVLVPTQVAEIWRWQLFTCDTAGQVIWSYSIERTDDGLFDTLGRQPLTCTDHSDLFAVTPGTCPRPSVADPTVVCGKALVARIPDGGASGTALSFPTDGSGVVTLDGVNATGTEFTVEAWLSPDPAATGERALLTCAGDQKTAGPSIWLPDPQTLRIGFGDGKAWHDVTTPPILAAGVWNHVAVTYAKSLLQVYVNGVLQYPVSSFGGAIPCTTPIAAVGAPTAGYAGLVDDIRIWSVALPAQDIAAGRRTTLTGLEAGLASYWRFDEGVGSAVWDAASSAKGLLDGPGWVTSDAPIARAPGLSRSALRLSGRMMTGGLGATLYYQQETAVSGYAGQPAARLKQAARVMLAAVSSADAGTPGTVLALDFGVGLDGTLAQLPGELDLTELDVPGGGSGTGADVLSKVFSAQSDVAGLTSKLADDRALLAAAQDALAAVTATLAGTSAGPVPAQFPEVAGTIEGYLFAQSRLQDLNNSGFAQLLQPFIQQTETEIQTDRNALVGFSQSLPQQISAAAAGITDDQAQLAAAQANLATLQHLLNGDTALPMPLLHVDPAGLTCTGAVLGFAPAAGSPVLFDGALGRVSLYFRDQAEEFLLAYYDTFTGRAMLHQPAAAGDVTFVARTTAGELDNLTVEVSAGDDDATCTLTVTLPGPVGVTETWARVPRDASVLSSILGGTTQPVFLGTLVATNGKVDTVEFEAPLSLPVASGSLLQAGSWLLTTTAAVGRGATSVSIEPLILAVPGATPVHRLVYDYSAATSTRAGADLRKGSVLVGVDARGADGAVELGTAQSLGSTPSCQWFAAPPGTTVDFNGTSTRAGVLAGTAAHLNGSSGFRLAEHTDLDITGTISLQAWVRPAAATSTGFHNIVARGYTLDPPAEVYLRILNGNYQIGSWDGTDHFAFVPVPAADIGSWVHLTGVYDGSAWHLYRNGLLLASADDQVGAVATPSTWAVGTSAAGTDRFFAGDVDEVRIWNRPLGPQEITDGMNHRLTGTESGLAAYLYMDAGALVDHDASPVAVTAVGSPVQVTSPPALARLAGFDITGDVSMEAWVNPTGPGVNRVLVHHSDASSYGLALRQRGTALHFDGGAGHQVALPNVPALQIAGPITISAWIRPVAADGLRDIVAHGYTFNPPAEVFLRLSNGSYQVGNYNAGASDAAVTVQIPSGDLNQWVHLAGVHDGTAWHLYRNGTLLGSTPNPTGAIPVGGGWTIGGSLSGDRNFSGDIDEVRLYNTGLAQADVAALMHKPAVGTEPSLVGAWRYDGQAMRDATPGRHDGTVNGLGVAYPGPNPVYSAIATVGDQGAETIPWLTGAAWNHVAATFEQFYGVQVAAGGYLDAGDSTSLNLARDLTIEVGVRIDDLSAPHGLITRGVLDDGTPDNVPYALWVGRDGALVFAFEDKNHGVHQFNSSAGLLSPGVFRRIAVTRKHNVLVDTSGAGAKGGSAVVSAWDDVTFYADGTQVGAATRYDGPDVGSSQGTTVIGRCFGPGSVTMGLRGALSEVRLWSAAREASVIGATITGTEVGLVAWWRMQDGLGNVASDRKGHRDATLHGSVSWVHTPDGRGSTLSVYLDGAPVATTALNPASLTASTPQFTLGALGNPTPVEFFKGQLEEVRVWRTTRTSEELQDNLFGRLTGEYADLVAYYPFGAGAMVADNGLRGNDLLVTGGGWVLSTAPIGEDTPLARNAVLGLRTKFNGVIDSAPAAAEYATLESTAAGATTGALKRSYAFVDSAGNWRLVTGFKVGDLTTQWVGQAQFDPQLIGYLEGAPPVPSENLTVADSYTGVSSVALTEATTTNYTYASTRDSGFNATFELSAGSGAEAQTFVGLLELEAPLGIGVGEIELASAVEGGVTFSAKANFETSLSWLNDTSSGQGTTATRISSLQLTGSKETKAAHESVGPRFVPNNNGFALVQSQTADVFALRLAHTGALVAYQMQPNPDIPKDYNIITFPIDPRYIKQGVLDGKVGGEVDPDYYPAGVGPSTDLSYYKPIEAYGLKTQIQQQEQRLSTLYAQHSVDPNQLSGGQLPDMVTAVQRDLVNTYVWTADGGQFSETVSTLDTYSETVGGAYHFQGMAGGTVSADVSIFGVAINFELSAMFGGHLDLSVSKAMDAQKSFEVDVVATGEQDITMVDGTGRHVKVPGKVDAYRWLTFYLSPRSDNYDAFFNQVVDPIWLNQSSDPAAVALRQARQDGKRPPAWRVLHRVTYVSRVLAAVDSTAQPLDQALAALNISSNYELIRTLEPFVRGRTASYGDFVAAARHAVTTYLPDLLPHIDDILAFLVLYYGVSDAPQLVGASAGM</sequence>